<organism evidence="2 3">
    <name type="scientific">Marmota monax</name>
    <name type="common">Woodchuck</name>
    <dbReference type="NCBI Taxonomy" id="9995"/>
    <lineage>
        <taxon>Eukaryota</taxon>
        <taxon>Metazoa</taxon>
        <taxon>Chordata</taxon>
        <taxon>Craniata</taxon>
        <taxon>Vertebrata</taxon>
        <taxon>Euteleostomi</taxon>
        <taxon>Mammalia</taxon>
        <taxon>Eutheria</taxon>
        <taxon>Euarchontoglires</taxon>
        <taxon>Glires</taxon>
        <taxon>Rodentia</taxon>
        <taxon>Sciuromorpha</taxon>
        <taxon>Sciuridae</taxon>
        <taxon>Xerinae</taxon>
        <taxon>Marmotini</taxon>
        <taxon>Marmota</taxon>
    </lineage>
</organism>
<proteinExistence type="predicted"/>
<comment type="caution">
    <text evidence="2">The sequence shown here is derived from an EMBL/GenBank/DDBJ whole genome shotgun (WGS) entry which is preliminary data.</text>
</comment>
<keyword evidence="3" id="KW-1185">Reference proteome</keyword>
<sequence>MDWPDESQWDETTCNMAICQHPQCWAALRRIERGHPRILGSPCKTFLNIEEKLPVLTIVNISDSCLQAKRCAHQELSKFTFTKAHPLLSQCSKIDAKFQGRHRKGLPDKRLISSAKRSSKLPVLNLNETKLPCPEGVRNMVVIWIPEPEKNVSLAKKTHTFPSQDGKEERKNSAVENKPPLDHSERKHTEMQLRFPDVIVPPPSPVHSFESIPGWSKFAMLPEDLLKDLLSDGGKTMPCPEMKIQLAMMKKKLPLEKNRPERALSSKMFLTIHRLTLQTPTLRYSEHLKKLHCNLQGEDYRKQQQHQQQQQKKKKKKKRKVKTPTKKKEATEKATSDPGSQTTAQKHSISIDLNRLHGPEISEAEATYKDVSAPEEAVLEGPVASGQNTSGQMTGESWNPEFKLLRILQPTDDENEKNQPSGAQSQKSLQT</sequence>
<feature type="compositionally biased region" description="Polar residues" evidence="1">
    <location>
        <begin position="385"/>
        <end position="397"/>
    </location>
</feature>
<evidence type="ECO:0000313" key="3">
    <source>
        <dbReference type="Proteomes" id="UP000335636"/>
    </source>
</evidence>
<accession>A0A5E4BG69</accession>
<reference evidence="2" key="1">
    <citation type="submission" date="2019-04" db="EMBL/GenBank/DDBJ databases">
        <authorList>
            <person name="Alioto T."/>
            <person name="Alioto T."/>
        </authorList>
    </citation>
    <scope>NUCLEOTIDE SEQUENCE [LARGE SCALE GENOMIC DNA]</scope>
</reference>
<feature type="compositionally biased region" description="Basic and acidic residues" evidence="1">
    <location>
        <begin position="326"/>
        <end position="335"/>
    </location>
</feature>
<dbReference type="PANTHER" id="PTHR36130">
    <property type="entry name" value="RIKEN CDNA 4933430I17 GENE"/>
    <property type="match status" value="1"/>
</dbReference>
<dbReference type="InterPro" id="IPR029134">
    <property type="entry name" value="DUF4647"/>
</dbReference>
<dbReference type="Pfam" id="PF15504">
    <property type="entry name" value="DUF4647"/>
    <property type="match status" value="1"/>
</dbReference>
<feature type="region of interest" description="Disordered" evidence="1">
    <location>
        <begin position="159"/>
        <end position="186"/>
    </location>
</feature>
<dbReference type="PANTHER" id="PTHR36130:SF1">
    <property type="entry name" value="RIKEN CDNA 4933430I17 GENE"/>
    <property type="match status" value="1"/>
</dbReference>
<feature type="compositionally biased region" description="Polar residues" evidence="1">
    <location>
        <begin position="418"/>
        <end position="431"/>
    </location>
</feature>
<protein>
    <submittedName>
        <fullName evidence="2">Uncharacterized protein</fullName>
    </submittedName>
</protein>
<dbReference type="Proteomes" id="UP000335636">
    <property type="component" value="Unassembled WGS sequence"/>
</dbReference>
<name>A0A5E4BG69_MARMO</name>
<feature type="region of interest" description="Disordered" evidence="1">
    <location>
        <begin position="299"/>
        <end position="352"/>
    </location>
</feature>
<dbReference type="EMBL" id="CABDUW010000421">
    <property type="protein sequence ID" value="VTJ68266.1"/>
    <property type="molecule type" value="Genomic_DNA"/>
</dbReference>
<evidence type="ECO:0000256" key="1">
    <source>
        <dbReference type="SAM" id="MobiDB-lite"/>
    </source>
</evidence>
<feature type="compositionally biased region" description="Basic and acidic residues" evidence="1">
    <location>
        <begin position="165"/>
        <end position="186"/>
    </location>
</feature>
<feature type="compositionally biased region" description="Basic residues" evidence="1">
    <location>
        <begin position="311"/>
        <end position="325"/>
    </location>
</feature>
<gene>
    <name evidence="2" type="ORF">MONAX_5E034045</name>
</gene>
<dbReference type="AlphaFoldDB" id="A0A5E4BG69"/>
<evidence type="ECO:0000313" key="2">
    <source>
        <dbReference type="EMBL" id="VTJ68266.1"/>
    </source>
</evidence>
<feature type="region of interest" description="Disordered" evidence="1">
    <location>
        <begin position="372"/>
        <end position="431"/>
    </location>
</feature>
<feature type="compositionally biased region" description="Polar residues" evidence="1">
    <location>
        <begin position="337"/>
        <end position="348"/>
    </location>
</feature>